<dbReference type="Gene3D" id="3.30.479.30">
    <property type="entry name" value="Band 7 domain"/>
    <property type="match status" value="1"/>
</dbReference>
<dbReference type="CDD" id="cd08826">
    <property type="entry name" value="SPFH_eoslipins_u1"/>
    <property type="match status" value="1"/>
</dbReference>
<evidence type="ECO:0000256" key="1">
    <source>
        <dbReference type="ARBA" id="ARBA00008164"/>
    </source>
</evidence>
<dbReference type="Gene3D" id="6.10.250.2090">
    <property type="match status" value="1"/>
</dbReference>
<gene>
    <name evidence="3" type="ORF">UT28_C0001G0935</name>
</gene>
<evidence type="ECO:0000313" key="3">
    <source>
        <dbReference type="EMBL" id="AKM82712.1"/>
    </source>
</evidence>
<dbReference type="AlphaFoldDB" id="A0A0G4B6X5"/>
<dbReference type="InterPro" id="IPR036013">
    <property type="entry name" value="Band_7/SPFH_dom_sf"/>
</dbReference>
<protein>
    <submittedName>
        <fullName evidence="3">HflC, stomatin-like protein transmembrane protein</fullName>
    </submittedName>
</protein>
<dbReference type="PRINTS" id="PR00721">
    <property type="entry name" value="STOMATIN"/>
</dbReference>
<comment type="similarity">
    <text evidence="1">Belongs to the band 7/mec-2 family.</text>
</comment>
<keyword evidence="3" id="KW-0472">Membrane</keyword>
<dbReference type="GO" id="GO:0005886">
    <property type="term" value="C:plasma membrane"/>
    <property type="evidence" value="ECO:0007669"/>
    <property type="project" value="InterPro"/>
</dbReference>
<dbReference type="SUPFAM" id="SSF117892">
    <property type="entry name" value="Band 7/SPFH domain"/>
    <property type="match status" value="1"/>
</dbReference>
<dbReference type="Proteomes" id="UP000035648">
    <property type="component" value="Chromosome"/>
</dbReference>
<dbReference type="InterPro" id="IPR001972">
    <property type="entry name" value="Stomatin_HflK_fam"/>
</dbReference>
<dbReference type="SMART" id="SM00244">
    <property type="entry name" value="PHB"/>
    <property type="match status" value="1"/>
</dbReference>
<dbReference type="PATRIC" id="fig|1618337.4.peg.923"/>
<dbReference type="Pfam" id="PF01145">
    <property type="entry name" value="Band_7"/>
    <property type="match status" value="1"/>
</dbReference>
<dbReference type="PANTHER" id="PTHR10264:SF19">
    <property type="entry name" value="AT06885P-RELATED"/>
    <property type="match status" value="1"/>
</dbReference>
<organism evidence="3 4">
    <name type="scientific">Berkelbacteria bacterium GW2011_GWE1_39_12</name>
    <dbReference type="NCBI Taxonomy" id="1618337"/>
    <lineage>
        <taxon>Bacteria</taxon>
        <taxon>Candidatus Berkelbacteria</taxon>
    </lineage>
</organism>
<dbReference type="PANTHER" id="PTHR10264">
    <property type="entry name" value="BAND 7 PROTEIN-RELATED"/>
    <property type="match status" value="1"/>
</dbReference>
<name>A0A0G4B6X5_9BACT</name>
<proteinExistence type="inferred from homology"/>
<sequence length="259" mass="28889">MLLTWTLSIFVIAVILSSIKQINQYQRGVKFRLGKFVGIIEPGWRLILPIFESVTKVDIRVKAVDVPNQEAITKDNISVGINAVIYYKVDDVSKAILEVENYFYAISQLAQTTMRNIVGSVDLDTLLSERDKVSEQIRMIVDKLTDPWGIKVQNVDLKDVSLPEDMKRVIAKQAEAEREKRAVITKAEGEVIASTNLAKAAQTLSASDGALHLRTLNTLNDLSSDQSNTVIFAIPLEVLRAFEGKGNDTLKKLAEKFLK</sequence>
<feature type="domain" description="Band 7" evidence="2">
    <location>
        <begin position="17"/>
        <end position="174"/>
    </location>
</feature>
<keyword evidence="3" id="KW-0812">Transmembrane</keyword>
<evidence type="ECO:0000313" key="4">
    <source>
        <dbReference type="Proteomes" id="UP000035648"/>
    </source>
</evidence>
<dbReference type="GO" id="GO:0098552">
    <property type="term" value="C:side of membrane"/>
    <property type="evidence" value="ECO:0007669"/>
    <property type="project" value="UniProtKB-ARBA"/>
</dbReference>
<reference evidence="3 4" key="1">
    <citation type="journal article" date="2015" name="Nature">
        <title>rRNA introns, odd ribosomes, and small enigmatic genomes across a large radiation of phyla.</title>
        <authorList>
            <person name="Brown C.T."/>
            <person name="Hug L.A."/>
            <person name="Thomas B.C."/>
            <person name="Sharon I."/>
            <person name="Castelle C.J."/>
            <person name="Singh A."/>
            <person name="Wilkins M.J."/>
            <person name="Williams K.H."/>
            <person name="Banfield J.F."/>
        </authorList>
    </citation>
    <scope>NUCLEOTIDE SEQUENCE [LARGE SCALE GENOMIC DNA]</scope>
</reference>
<dbReference type="InterPro" id="IPR001107">
    <property type="entry name" value="Band_7"/>
</dbReference>
<dbReference type="KEGG" id="bbgw:UT28_C0001G0935"/>
<dbReference type="EMBL" id="CP011213">
    <property type="protein sequence ID" value="AKM82712.1"/>
    <property type="molecule type" value="Genomic_DNA"/>
</dbReference>
<evidence type="ECO:0000259" key="2">
    <source>
        <dbReference type="SMART" id="SM00244"/>
    </source>
</evidence>
<dbReference type="InterPro" id="IPR043202">
    <property type="entry name" value="Band-7_stomatin-like"/>
</dbReference>
<dbReference type="STRING" id="1618337.UT28_C0001G0935"/>
<dbReference type="FunFam" id="3.30.479.30:FF:000004">
    <property type="entry name" value="Putative membrane protease family, stomatin"/>
    <property type="match status" value="1"/>
</dbReference>
<accession>A0A0G4B6X5</accession>